<evidence type="ECO:0000313" key="2">
    <source>
        <dbReference type="Proteomes" id="UP000886998"/>
    </source>
</evidence>
<dbReference type="Proteomes" id="UP000886998">
    <property type="component" value="Unassembled WGS sequence"/>
</dbReference>
<accession>A0A8X6Y687</accession>
<sequence>MFNLILYGNRLDKNSNELNDFWKRGCLRTEGHPIPIRQNLFTRILGYLHVLIQTVYIGLRNLLHCCECSEQLSEPHSKPEGTLPRSVNEPYDFGSKYSAELNTRLNSTEIPRTEQRLSKIQSSPINIPYKHRPYIFVPPRPVPTFSLDPTKLNPNGLLLNKKRMAVVGKCSSVDESPDKTKNPLEKKSTKEIEEIFIMSPLL</sequence>
<name>A0A8X6Y687_9ARAC</name>
<comment type="caution">
    <text evidence="1">The sequence shown here is derived from an EMBL/GenBank/DDBJ whole genome shotgun (WGS) entry which is preliminary data.</text>
</comment>
<dbReference type="EMBL" id="BMAV01016262">
    <property type="protein sequence ID" value="GFY66850.1"/>
    <property type="molecule type" value="Genomic_DNA"/>
</dbReference>
<reference evidence="1" key="1">
    <citation type="submission" date="2020-08" db="EMBL/GenBank/DDBJ databases">
        <title>Multicomponent nature underlies the extraordinary mechanical properties of spider dragline silk.</title>
        <authorList>
            <person name="Kono N."/>
            <person name="Nakamura H."/>
            <person name="Mori M."/>
            <person name="Yoshida Y."/>
            <person name="Ohtoshi R."/>
            <person name="Malay A.D."/>
            <person name="Moran D.A.P."/>
            <person name="Tomita M."/>
            <person name="Numata K."/>
            <person name="Arakawa K."/>
        </authorList>
    </citation>
    <scope>NUCLEOTIDE SEQUENCE</scope>
</reference>
<keyword evidence="2" id="KW-1185">Reference proteome</keyword>
<evidence type="ECO:0000313" key="1">
    <source>
        <dbReference type="EMBL" id="GFY66850.1"/>
    </source>
</evidence>
<proteinExistence type="predicted"/>
<dbReference type="AlphaFoldDB" id="A0A8X6Y687"/>
<organism evidence="1 2">
    <name type="scientific">Trichonephila inaurata madagascariensis</name>
    <dbReference type="NCBI Taxonomy" id="2747483"/>
    <lineage>
        <taxon>Eukaryota</taxon>
        <taxon>Metazoa</taxon>
        <taxon>Ecdysozoa</taxon>
        <taxon>Arthropoda</taxon>
        <taxon>Chelicerata</taxon>
        <taxon>Arachnida</taxon>
        <taxon>Araneae</taxon>
        <taxon>Araneomorphae</taxon>
        <taxon>Entelegynae</taxon>
        <taxon>Araneoidea</taxon>
        <taxon>Nephilidae</taxon>
        <taxon>Trichonephila</taxon>
        <taxon>Trichonephila inaurata</taxon>
    </lineage>
</organism>
<gene>
    <name evidence="1" type="ORF">TNIN_280741</name>
</gene>
<dbReference type="OrthoDB" id="10382943at2759"/>
<protein>
    <submittedName>
        <fullName evidence="1">Uncharacterized protein</fullName>
    </submittedName>
</protein>